<dbReference type="AlphaFoldDB" id="A0A118K3Z7"/>
<evidence type="ECO:0000313" key="2">
    <source>
        <dbReference type="EMBL" id="KVI06751.1"/>
    </source>
</evidence>
<feature type="transmembrane region" description="Helical" evidence="1">
    <location>
        <begin position="52"/>
        <end position="73"/>
    </location>
</feature>
<comment type="caution">
    <text evidence="2">The sequence shown here is derived from an EMBL/GenBank/DDBJ whole genome shotgun (WGS) entry which is preliminary data.</text>
</comment>
<keyword evidence="3" id="KW-1185">Reference proteome</keyword>
<evidence type="ECO:0000256" key="1">
    <source>
        <dbReference type="SAM" id="Phobius"/>
    </source>
</evidence>
<feature type="transmembrane region" description="Helical" evidence="1">
    <location>
        <begin position="85"/>
        <end position="103"/>
    </location>
</feature>
<reference evidence="2 3" key="1">
    <citation type="journal article" date="2016" name="Sci. Rep.">
        <title>The genome sequence of the outbreeding globe artichoke constructed de novo incorporating a phase-aware low-pass sequencing strategy of F1 progeny.</title>
        <authorList>
            <person name="Scaglione D."/>
            <person name="Reyes-Chin-Wo S."/>
            <person name="Acquadro A."/>
            <person name="Froenicke L."/>
            <person name="Portis E."/>
            <person name="Beitel C."/>
            <person name="Tirone M."/>
            <person name="Mauro R."/>
            <person name="Lo Monaco A."/>
            <person name="Mauromicale G."/>
            <person name="Faccioli P."/>
            <person name="Cattivelli L."/>
            <person name="Rieseberg L."/>
            <person name="Michelmore R."/>
            <person name="Lanteri S."/>
        </authorList>
    </citation>
    <scope>NUCLEOTIDE SEQUENCE [LARGE SCALE GENOMIC DNA]</scope>
    <source>
        <strain evidence="2">2C</strain>
    </source>
</reference>
<organism evidence="2 3">
    <name type="scientific">Cynara cardunculus var. scolymus</name>
    <name type="common">Globe artichoke</name>
    <name type="synonym">Cynara scolymus</name>
    <dbReference type="NCBI Taxonomy" id="59895"/>
    <lineage>
        <taxon>Eukaryota</taxon>
        <taxon>Viridiplantae</taxon>
        <taxon>Streptophyta</taxon>
        <taxon>Embryophyta</taxon>
        <taxon>Tracheophyta</taxon>
        <taxon>Spermatophyta</taxon>
        <taxon>Magnoliopsida</taxon>
        <taxon>eudicotyledons</taxon>
        <taxon>Gunneridae</taxon>
        <taxon>Pentapetalae</taxon>
        <taxon>asterids</taxon>
        <taxon>campanulids</taxon>
        <taxon>Asterales</taxon>
        <taxon>Asteraceae</taxon>
        <taxon>Carduoideae</taxon>
        <taxon>Cardueae</taxon>
        <taxon>Carduinae</taxon>
        <taxon>Cynara</taxon>
    </lineage>
</organism>
<gene>
    <name evidence="2" type="ORF">Ccrd_014894</name>
</gene>
<dbReference type="EMBL" id="LEKV01001666">
    <property type="protein sequence ID" value="KVI06751.1"/>
    <property type="molecule type" value="Genomic_DNA"/>
</dbReference>
<keyword evidence="1" id="KW-0472">Membrane</keyword>
<accession>A0A118K3Z7</accession>
<keyword evidence="1" id="KW-1133">Transmembrane helix</keyword>
<proteinExistence type="predicted"/>
<evidence type="ECO:0000313" key="3">
    <source>
        <dbReference type="Proteomes" id="UP000243975"/>
    </source>
</evidence>
<sequence>MPLFQSTFSHKPLPFQYFDFRFFFHFHYHHFYAHHQYFLCIRYPSLKNITKLYLNSFVVAAHAIVALCSFFEIGASVWEISRVRFWLRFSFFASNIFFSRVFLRRINACICKMPSVCQFVVVGGIGEDVACQTIERDSHVYDQ</sequence>
<dbReference type="Proteomes" id="UP000243975">
    <property type="component" value="Unassembled WGS sequence"/>
</dbReference>
<keyword evidence="1" id="KW-0812">Transmembrane</keyword>
<protein>
    <submittedName>
        <fullName evidence="2">Uncharacterized protein</fullName>
    </submittedName>
</protein>
<dbReference type="Gramene" id="KVI06751">
    <property type="protein sequence ID" value="KVI06751"/>
    <property type="gene ID" value="Ccrd_014894"/>
</dbReference>
<name>A0A118K3Z7_CYNCS</name>